<dbReference type="Proteomes" id="UP000094053">
    <property type="component" value="Unassembled WGS sequence"/>
</dbReference>
<dbReference type="SUPFAM" id="SSF102588">
    <property type="entry name" value="LmbE-like"/>
    <property type="match status" value="1"/>
</dbReference>
<protein>
    <submittedName>
        <fullName evidence="2">GlcNAc-PI de-N-acetylase</fullName>
    </submittedName>
</protein>
<dbReference type="Pfam" id="PF02585">
    <property type="entry name" value="PIG-L"/>
    <property type="match status" value="1"/>
</dbReference>
<dbReference type="GO" id="GO:0016137">
    <property type="term" value="P:glycoside metabolic process"/>
    <property type="evidence" value="ECO:0007669"/>
    <property type="project" value="UniProtKB-ARBA"/>
</dbReference>
<dbReference type="InterPro" id="IPR003737">
    <property type="entry name" value="GlcNAc_PI_deacetylase-related"/>
</dbReference>
<evidence type="ECO:0000313" key="2">
    <source>
        <dbReference type="EMBL" id="ODQ90200.1"/>
    </source>
</evidence>
<evidence type="ECO:0000256" key="1">
    <source>
        <dbReference type="ARBA" id="ARBA00022833"/>
    </source>
</evidence>
<keyword evidence="3" id="KW-1185">Reference proteome</keyword>
<dbReference type="OrthoDB" id="3514174at2"/>
<dbReference type="EMBL" id="MIHA01000007">
    <property type="protein sequence ID" value="ODQ90200.1"/>
    <property type="molecule type" value="Genomic_DNA"/>
</dbReference>
<keyword evidence="1" id="KW-0862">Zinc</keyword>
<gene>
    <name evidence="2" type="ORF">BHQ18_12275</name>
</gene>
<evidence type="ECO:0000313" key="3">
    <source>
        <dbReference type="Proteomes" id="UP000094053"/>
    </source>
</evidence>
<sequence>MIGLAPGTVDSVALVGAHCDDIAIGAGATLLQLVRENPGIVVNVLVLTGGGTQREVEEKEALAALCGTAEVRMTVSDLPDGRLPQHWGEVKEHLGRFRAGCDPNLVIAPQRGDHHQDHRLLAELVPTEFRDHLTLGYEVLKWESDLPNPDVYLPVDRDTAALKVTVIESCYPSQAEKPWFDSDAFLGLMRVRGVQCHQYYAEAFVAEKALVRLHHS</sequence>
<dbReference type="PANTHER" id="PTHR12993">
    <property type="entry name" value="N-ACETYLGLUCOSAMINYL-PHOSPHATIDYLINOSITOL DE-N-ACETYLASE-RELATED"/>
    <property type="match status" value="1"/>
</dbReference>
<dbReference type="STRING" id="1776.BHQ18_12275"/>
<dbReference type="Gene3D" id="3.40.50.10320">
    <property type="entry name" value="LmbE-like"/>
    <property type="match status" value="1"/>
</dbReference>
<name>A0A1E3RK21_MYCFV</name>
<accession>A0A1E3RK21</accession>
<dbReference type="PANTHER" id="PTHR12993:SF30">
    <property type="entry name" value="N-ACETYL-ALPHA-D-GLUCOSAMINYL L-MALATE DEACETYLASE 1"/>
    <property type="match status" value="1"/>
</dbReference>
<proteinExistence type="predicted"/>
<dbReference type="RefSeq" id="WP_069413869.1">
    <property type="nucleotide sequence ID" value="NZ_JACKUL010000029.1"/>
</dbReference>
<dbReference type="GO" id="GO:0016811">
    <property type="term" value="F:hydrolase activity, acting on carbon-nitrogen (but not peptide) bonds, in linear amides"/>
    <property type="evidence" value="ECO:0007669"/>
    <property type="project" value="TreeGrafter"/>
</dbReference>
<dbReference type="AlphaFoldDB" id="A0A1E3RK21"/>
<dbReference type="InterPro" id="IPR024078">
    <property type="entry name" value="LmbE-like_dom_sf"/>
</dbReference>
<comment type="caution">
    <text evidence="2">The sequence shown here is derived from an EMBL/GenBank/DDBJ whole genome shotgun (WGS) entry which is preliminary data.</text>
</comment>
<reference evidence="3" key="1">
    <citation type="submission" date="2016-09" db="EMBL/GenBank/DDBJ databases">
        <authorList>
            <person name="Greninger A.L."/>
            <person name="Jerome K.R."/>
            <person name="Mcnair B."/>
            <person name="Wallis C."/>
            <person name="Fang F."/>
        </authorList>
    </citation>
    <scope>NUCLEOTIDE SEQUENCE [LARGE SCALE GENOMIC DNA]</scope>
    <source>
        <strain evidence="3">M6</strain>
    </source>
</reference>
<organism evidence="2 3">
    <name type="scientific">Mycolicibacterium flavescens</name>
    <name type="common">Mycobacterium flavescens</name>
    <dbReference type="NCBI Taxonomy" id="1776"/>
    <lineage>
        <taxon>Bacteria</taxon>
        <taxon>Bacillati</taxon>
        <taxon>Actinomycetota</taxon>
        <taxon>Actinomycetes</taxon>
        <taxon>Mycobacteriales</taxon>
        <taxon>Mycobacteriaceae</taxon>
        <taxon>Mycolicibacterium</taxon>
    </lineage>
</organism>